<dbReference type="GO" id="GO:0019079">
    <property type="term" value="P:viral genome replication"/>
    <property type="evidence" value="ECO:0007669"/>
    <property type="project" value="InterPro"/>
</dbReference>
<dbReference type="Pfam" id="PF03324">
    <property type="entry name" value="Herpes_HEPA"/>
    <property type="match status" value="1"/>
</dbReference>
<protein>
    <submittedName>
        <fullName evidence="1">Primase associated factor</fullName>
    </submittedName>
</protein>
<dbReference type="InterPro" id="IPR004996">
    <property type="entry name" value="HSV_HEPA"/>
</dbReference>
<reference evidence="1" key="2">
    <citation type="journal article" date="2013" name="J. Wildl. Dis.">
        <title>Fatal herpesvirus hemorrhagic disease in wild and orphan asian elephants in southern India.</title>
        <authorList>
            <person name="Zachariah A."/>
            <person name="Zong J.-C."/>
            <person name="Long S.Y."/>
            <person name="Latimer E.M."/>
            <person name="Heaggans S.Y."/>
            <person name="Richman L.K."/>
            <person name="Hayward G.S."/>
        </authorList>
    </citation>
    <scope>NUCLEOTIDE SEQUENCE</scope>
    <source>
        <strain evidence="2">IP43 Chellama Vandalur</strain>
        <strain evidence="1">IP91 Thirunelli1</strain>
    </source>
</reference>
<evidence type="ECO:0000313" key="1">
    <source>
        <dbReference type="EMBL" id="QOE74619.1"/>
    </source>
</evidence>
<sequence>MDRAGGRKFTAVHGMSCNITLYNVIEINCVPKPLFQVTYLVTNRKELSSSIQTFFIIGDEISQVLCQTLRLDDSCDKNVHLKRISTTSLIYSNQCAHVLMRLFHPSEIVFNDNYEIVFATPIISENGYEYDLLHMRAMSKVAAVGSYVEPSRPCTPPGMCRGTWKVRHGYHTDRESLMFSIVIENQKYIYSEANTRTKKARLEAPFIVEPHRVRGVPVLRIVPKTIMLWFQETQCTILLRDGIKMLYEKLFWNYKKQVVLPLCNYLGPDIVTGGGEKEICFVGFPFLPTACAQNGDTPIPCNVCFLDNVRCHGGLSPALGNVQVCYSIKKYTNSSIDDKKPAFNLYLSEDGLRINENTVDDDMLLPVDVRYAYVRYGALICAKFKHVNFGTLCRLIGESDLPIKCCHFKNKDSQIIKFVKRQINDNFALYVDFFKTRSMVFTLLKQKLNENPKCKWLVSDNCTRMFVASEQGDWQEVAQFIESSFRECWLTVMQCKKYVSVLTEAFVGENYVMIVRDQVMSSLGTHSAQHTWLADVELLLVNLLRDVRNNPVNCMETLKAYMRCCIVTMIQNRHILSYWTFDVPPNKFKVICDGTFDCTPYSGIYGKNSDILIQYLPSLSERIDFTQYFCKAADMMKLVVNECLRVEVNMESVDVICVDMLEELKSEIVNQYGHLFFFN</sequence>
<reference evidence="1" key="3">
    <citation type="journal article" date="2016" name="MSphere">
        <title>Complete Genome Sequence of Elephant Endotheliotropic Herpesvirus 4, the First Example of a GC-Rich Branch Proboscivirus.</title>
        <authorList>
            <person name="Ling P.D."/>
            <person name="Long S.Y."/>
            <person name="Fuery A."/>
            <person name="Peng R.S."/>
            <person name="Heaggans S.Y."/>
            <person name="Qin X."/>
            <person name="Worley K.C."/>
            <person name="Dugan S."/>
            <person name="Hayward G.S."/>
        </authorList>
    </citation>
    <scope>NUCLEOTIDE SEQUENCE</scope>
    <source>
        <strain evidence="1">IP91 Thirunelli1</strain>
    </source>
</reference>
<reference evidence="2" key="4">
    <citation type="journal article" date="2016" name="MSphere">
        <title>Comparison of the Gene Coding Contents and Other Unusual Features of the GC-Rich and AT-Rich Branch Probosciviruses.</title>
        <authorList>
            <person name="Ling P.D."/>
            <person name="Long S.Y."/>
            <person name="Zong J.C."/>
            <person name="Heaggans S.Y."/>
            <person name="Qin X."/>
            <person name="Hayward G.S."/>
        </authorList>
    </citation>
    <scope>NUCLEOTIDE SEQUENCE</scope>
    <source>
        <strain evidence="2">IP43 Chellama Vandalur</strain>
    </source>
</reference>
<dbReference type="EMBL" id="MN366291">
    <property type="protein sequence ID" value="QOE74736.1"/>
    <property type="molecule type" value="Genomic_DNA"/>
</dbReference>
<reference evidence="1" key="1">
    <citation type="journal article" date="2013" name="Genome Announc.">
        <title>Complete Genome Sequence of Elephant Endotheliotropic Herpesvirus 1A.</title>
        <authorList>
            <person name="Ling P.D."/>
            <person name="Reid J.G."/>
            <person name="Qin X."/>
            <person name="Muzny D.M."/>
            <person name="Gibbs R."/>
            <person name="Petrosino J."/>
            <person name="Peng R."/>
            <person name="Zong J.C."/>
            <person name="Heaggans S.Y."/>
            <person name="Hayward G.S."/>
        </authorList>
    </citation>
    <scope>NUCLEOTIDE SEQUENCE</scope>
    <source>
        <strain evidence="2">IP43 Chellama Vandalur</strain>
        <strain evidence="1">IP91 Thirunelli1</strain>
    </source>
</reference>
<dbReference type="EMBL" id="MN366290">
    <property type="protein sequence ID" value="QOE74619.1"/>
    <property type="molecule type" value="Genomic_DNA"/>
</dbReference>
<gene>
    <name evidence="1" type="primary">U74</name>
</gene>
<organism evidence="1">
    <name type="scientific">Elephant endotheliotropic herpesvirus 1A</name>
    <dbReference type="NCBI Taxonomy" id="759753"/>
    <lineage>
        <taxon>Viruses</taxon>
        <taxon>Duplodnaviria</taxon>
        <taxon>Heunggongvirae</taxon>
        <taxon>Peploviricota</taxon>
        <taxon>Herviviricetes</taxon>
        <taxon>Herpesvirales</taxon>
        <taxon>Orthoherpesviridae</taxon>
        <taxon>Betaherpesvirinae</taxon>
        <taxon>Proboscivirus</taxon>
        <taxon>Proboscivirus elephantidbeta1</taxon>
        <taxon>Elephantid herpesvirus 1</taxon>
    </lineage>
</organism>
<reference evidence="2" key="6">
    <citation type="submission" date="2019-08" db="EMBL/GenBank/DDBJ databases">
        <title>Annotated Complete DNA Sequences of Six EEHV1A Genomes from Lethal HD Cases in Young Asian Elephants from India.</title>
        <authorList>
            <person name="Krishnankutty S.P."/>
            <person name="Zachariah A."/>
            <person name="Maheswari U."/>
            <person name="Heaggans S.Y."/>
            <person name="Muraleedharan M."/>
            <person name="Velayutham D."/>
            <person name="Santhosh S."/>
            <person name="Hayward G.S."/>
        </authorList>
    </citation>
    <scope>NUCLEOTIDE SEQUENCE</scope>
    <source>
        <strain evidence="2">IP43 Chellama Vandalur</strain>
    </source>
</reference>
<reference evidence="1" key="7">
    <citation type="journal article" name="PLoS ONE">
        <title>Extended genotypic evaluation and comparison of twenty-two cases of lethal EEHV1 hemorrhagic disease in wild and captive Asian elephants in India.</title>
        <authorList>
            <person name="Zachariah A."/>
            <person name="Sajesh P.K."/>
            <person name="Santhosh S."/>
            <person name="Bathrachalam C."/>
            <person name="Megha M."/>
            <person name="Pandiyan J."/>
            <person name="Jishnu M."/>
            <person name="Kobragade R.S."/>
            <person name="Long S.Y."/>
            <person name="Zong J.-C."/>
            <person name="Latimer E.M."/>
            <person name="Heaggans S.Y."/>
            <person name="Hayward G.S."/>
        </authorList>
    </citation>
    <scope>NUCLEOTIDE SEQUENCE</scope>
    <source>
        <strain evidence="2">IP43 Chellama Vandalur</strain>
        <strain evidence="1">IP91 Thirunelli1</strain>
    </source>
</reference>
<accession>A0A866VT74</accession>
<proteinExistence type="predicted"/>
<evidence type="ECO:0000313" key="2">
    <source>
        <dbReference type="EMBL" id="QOE74736.1"/>
    </source>
</evidence>
<name>A0A866VT74_ELHV1</name>
<reference evidence="1" key="5">
    <citation type="submission" date="2019-08" db="EMBL/GenBank/DDBJ databases">
        <title>Annotated Complete DNA Sequences of Six EEHV1A Genomes from Lethal HD cases in Young Asian Elephants from India.</title>
        <authorList>
            <person name="Krishnankutty S.P."/>
            <person name="Zachariah A."/>
            <person name="Maheswari U."/>
            <person name="Heaggans S.Y."/>
            <person name="Muraleedharan M."/>
            <person name="Velayutham D."/>
            <person name="Santhosh S."/>
            <person name="Hayward G.S."/>
        </authorList>
    </citation>
    <scope>NUCLEOTIDE SEQUENCE</scope>
    <source>
        <strain evidence="1">IP91 Thirunelli1</strain>
    </source>
</reference>